<dbReference type="PANTHER" id="PTHR43253">
    <property type="entry name" value="TRICORN PROTEASE HOMOLOG 2-RELATED"/>
    <property type="match status" value="1"/>
</dbReference>
<keyword evidence="3 7" id="KW-0963">Cytoplasm</keyword>
<dbReference type="Gene3D" id="3.30.750.44">
    <property type="match status" value="1"/>
</dbReference>
<feature type="chain" id="PRO_5045534110" description="Tricorn protease homolog" evidence="9">
    <location>
        <begin position="20"/>
        <end position="1053"/>
    </location>
</feature>
<dbReference type="PIRSF" id="PIRSF036421">
    <property type="entry name" value="Tricorn_protease"/>
    <property type="match status" value="1"/>
</dbReference>
<dbReference type="Pfam" id="PF26550">
    <property type="entry name" value="Tricorn_2nd"/>
    <property type="match status" value="1"/>
</dbReference>
<comment type="subcellular location">
    <subcellularLocation>
        <location evidence="1 7">Cytoplasm</location>
    </subcellularLocation>
</comment>
<dbReference type="RefSeq" id="WP_379024516.1">
    <property type="nucleotide sequence ID" value="NZ_JBHRTA010000038.1"/>
</dbReference>
<keyword evidence="12" id="KW-1185">Reference proteome</keyword>
<evidence type="ECO:0000256" key="3">
    <source>
        <dbReference type="ARBA" id="ARBA00022490"/>
    </source>
</evidence>
<dbReference type="InterPro" id="IPR012393">
    <property type="entry name" value="Tricorn_protease"/>
</dbReference>
<keyword evidence="9" id="KW-0732">Signal</keyword>
<dbReference type="Gene3D" id="3.90.226.10">
    <property type="entry name" value="2-enoyl-CoA Hydratase, Chain A, domain 1"/>
    <property type="match status" value="1"/>
</dbReference>
<feature type="signal peptide" evidence="9">
    <location>
        <begin position="1"/>
        <end position="19"/>
    </location>
</feature>
<dbReference type="InterPro" id="IPR005151">
    <property type="entry name" value="Tail-specific_protease"/>
</dbReference>
<comment type="function">
    <text evidence="7">Degrades oligopeptides.</text>
</comment>
<keyword evidence="6 7" id="KW-0720">Serine protease</keyword>
<dbReference type="EC" id="3.4.21.-" evidence="7"/>
<dbReference type="Pfam" id="PF26549">
    <property type="entry name" value="Tricorn_N"/>
    <property type="match status" value="1"/>
</dbReference>
<dbReference type="SMART" id="SM00245">
    <property type="entry name" value="TSPc"/>
    <property type="match status" value="1"/>
</dbReference>
<evidence type="ECO:0000256" key="4">
    <source>
        <dbReference type="ARBA" id="ARBA00022670"/>
    </source>
</evidence>
<dbReference type="InterPro" id="IPR011042">
    <property type="entry name" value="6-blade_b-propeller_TolB-like"/>
</dbReference>
<feature type="compositionally biased region" description="Basic and acidic residues" evidence="8">
    <location>
        <begin position="533"/>
        <end position="558"/>
    </location>
</feature>
<evidence type="ECO:0000256" key="5">
    <source>
        <dbReference type="ARBA" id="ARBA00022801"/>
    </source>
</evidence>
<organism evidence="11 12">
    <name type="scientific">Parapedobacter deserti</name>
    <dbReference type="NCBI Taxonomy" id="1912957"/>
    <lineage>
        <taxon>Bacteria</taxon>
        <taxon>Pseudomonadati</taxon>
        <taxon>Bacteroidota</taxon>
        <taxon>Sphingobacteriia</taxon>
        <taxon>Sphingobacteriales</taxon>
        <taxon>Sphingobacteriaceae</taxon>
        <taxon>Parapedobacter</taxon>
    </lineage>
</organism>
<gene>
    <name evidence="11" type="ORF">ACFOET_16170</name>
</gene>
<dbReference type="InterPro" id="IPR028204">
    <property type="entry name" value="Tricorn_C1"/>
</dbReference>
<dbReference type="InterPro" id="IPR036034">
    <property type="entry name" value="PDZ_sf"/>
</dbReference>
<dbReference type="Pfam" id="PF03572">
    <property type="entry name" value="Peptidase_S41"/>
    <property type="match status" value="1"/>
</dbReference>
<evidence type="ECO:0000313" key="11">
    <source>
        <dbReference type="EMBL" id="MFC3199162.1"/>
    </source>
</evidence>
<evidence type="ECO:0000259" key="10">
    <source>
        <dbReference type="SMART" id="SM00245"/>
    </source>
</evidence>
<dbReference type="CDD" id="cd07562">
    <property type="entry name" value="Peptidase_S41_TRI"/>
    <property type="match status" value="1"/>
</dbReference>
<comment type="caution">
    <text evidence="11">The sequence shown here is derived from an EMBL/GenBank/DDBJ whole genome shotgun (WGS) entry which is preliminary data.</text>
</comment>
<evidence type="ECO:0000313" key="12">
    <source>
        <dbReference type="Proteomes" id="UP001595526"/>
    </source>
</evidence>
<dbReference type="InterPro" id="IPR029045">
    <property type="entry name" value="ClpP/crotonase-like_dom_sf"/>
</dbReference>
<proteinExistence type="inferred from homology"/>
<sequence length="1053" mass="119065">MKSPLFILALLVFSLTAFAQGDVRFMTYPALSPDGSTVVFSQGGDLWKADAGGGLATRLTAMDGSEIKPRISPDGKWLAFSANQSGNYNVYLMPLQGGEVVQLTHHEGHDEVDGWSWDSSTIYFTSTRYNRYSAYKVTIKGGTAERLFGHYFNFIHDVAEAPSGELYFSDTWESKDQAHRKGYKGPFNPDIQSYHPVSGQYTQYTDYPGKDMWPTIDRQGNVYFVSDESNGEYNLYTLKDGKKTRLTNFKTSIKRPFVSASGERVVFEHDYQLYLFDAAAKRTTPLNISIPRHHLLEQLREFDVKDAISNFDVSPDGKKMAFISRGELFISDPEGKFIRKVERGNVERAMEVKWLADNRTLLFTQTSEGFLNLFTIPADGSGPAKQLTSEQRNNRALAFNPKRTAAVYLSGRDEVRLLDLKTFKSNVLVTDEIWAVQNAEPSFSPNGEYVLFTAFRNFEQDIFVHHIARKQTLNLTNTGVTETNPIWSPDGKYIYFTSSPTRPAYPYGLQQPGVYRMALDFYEGPFRSDKVDSLFATKPDREEAKKRADADKKPKLDSSKTGADSLRPIAINTLRLMDRLERVGPPSGSQMISSIFQRGQKTYVFLTSTHENLRGATYRVVYEPFEREKTEKVMDGRLSSIINVGSKYYGLSGGKVHSYNVDANKVTPISKTYKYTRNLQGEFVQMFEETWAGMDENFYDERFHGKDWKAIRTRYAAYVPYINNRGDLRILLNDMLGELNSSHVGFSSSGPEERNPVNMITNETGIIFDDQAPYRVARSVYNTPAALAEKDIRPGDELVSVNGVAVDRTVDRDVFFTFPSLLDELVLVFDRQGQQRTVKLHPIRSATLKDRLYDEWIAENRRKVDEGSSDRIAYSHMKNMSSGELQVFLKDMIAQEHKEGIILDLRYNTGGNVHDEVLKFLSQRPYLHWQYRGGKRSPQGHFAPAAKPIVLLVNEQSLSDAEMTAAGFKALGLGTVIGNETYRWIIFTSGKGLVDGSSYRLPSWGCYTLGGDNIEQEGVKPDMLIKNTFVDRITGKDPQLESAIQHINGQIGK</sequence>
<dbReference type="Proteomes" id="UP001595526">
    <property type="component" value="Unassembled WGS sequence"/>
</dbReference>
<dbReference type="SUPFAM" id="SSF50156">
    <property type="entry name" value="PDZ domain-like"/>
    <property type="match status" value="1"/>
</dbReference>
<protein>
    <recommendedName>
        <fullName evidence="7">Tricorn protease homolog</fullName>
        <ecNumber evidence="7">3.4.21.-</ecNumber>
    </recommendedName>
</protein>
<dbReference type="EMBL" id="JBHRTA010000038">
    <property type="protein sequence ID" value="MFC3199162.1"/>
    <property type="molecule type" value="Genomic_DNA"/>
</dbReference>
<feature type="region of interest" description="Disordered" evidence="8">
    <location>
        <begin position="533"/>
        <end position="563"/>
    </location>
</feature>
<evidence type="ECO:0000256" key="1">
    <source>
        <dbReference type="ARBA" id="ARBA00004496"/>
    </source>
</evidence>
<accession>A0ABV7JPX6</accession>
<name>A0ABV7JPX6_9SPHI</name>
<keyword evidence="4 7" id="KW-0645">Protease</keyword>
<evidence type="ECO:0000256" key="8">
    <source>
        <dbReference type="SAM" id="MobiDB-lite"/>
    </source>
</evidence>
<reference evidence="12" key="1">
    <citation type="journal article" date="2019" name="Int. J. Syst. Evol. Microbiol.">
        <title>The Global Catalogue of Microorganisms (GCM) 10K type strain sequencing project: providing services to taxonomists for standard genome sequencing and annotation.</title>
        <authorList>
            <consortium name="The Broad Institute Genomics Platform"/>
            <consortium name="The Broad Institute Genome Sequencing Center for Infectious Disease"/>
            <person name="Wu L."/>
            <person name="Ma J."/>
        </authorList>
    </citation>
    <scope>NUCLEOTIDE SEQUENCE [LARGE SCALE GENOMIC DNA]</scope>
    <source>
        <strain evidence="12">KCTC 52416</strain>
    </source>
</reference>
<keyword evidence="5 7" id="KW-0378">Hydrolase</keyword>
<dbReference type="Pfam" id="PF14684">
    <property type="entry name" value="Tricorn_C1"/>
    <property type="match status" value="1"/>
</dbReference>
<evidence type="ECO:0000256" key="2">
    <source>
        <dbReference type="ARBA" id="ARBA00008524"/>
    </source>
</evidence>
<comment type="similarity">
    <text evidence="2 7">Belongs to the peptidase S41B family.</text>
</comment>
<evidence type="ECO:0000256" key="9">
    <source>
        <dbReference type="SAM" id="SignalP"/>
    </source>
</evidence>
<feature type="domain" description="Tail specific protease" evidence="10">
    <location>
        <begin position="841"/>
        <end position="1026"/>
    </location>
</feature>
<dbReference type="PANTHER" id="PTHR43253:SF1">
    <property type="entry name" value="TRICORN PROTEASE HOMOLOG 2-RELATED"/>
    <property type="match status" value="1"/>
</dbReference>
<evidence type="ECO:0000256" key="6">
    <source>
        <dbReference type="ARBA" id="ARBA00022825"/>
    </source>
</evidence>
<dbReference type="Gene3D" id="2.120.10.30">
    <property type="entry name" value="TolB, C-terminal domain"/>
    <property type="match status" value="2"/>
</dbReference>
<dbReference type="SUPFAM" id="SSF52096">
    <property type="entry name" value="ClpP/crotonase"/>
    <property type="match status" value="1"/>
</dbReference>
<dbReference type="Gene3D" id="2.120.10.60">
    <property type="entry name" value="Tricorn protease N-terminal domain"/>
    <property type="match status" value="1"/>
</dbReference>
<dbReference type="SUPFAM" id="SSF82171">
    <property type="entry name" value="DPP6 N-terminal domain-like"/>
    <property type="match status" value="1"/>
</dbReference>
<evidence type="ECO:0000256" key="7">
    <source>
        <dbReference type="PIRNR" id="PIRNR036421"/>
    </source>
</evidence>
<dbReference type="SUPFAM" id="SSF69304">
    <property type="entry name" value="Tricorn protease N-terminal domain"/>
    <property type="match status" value="1"/>
</dbReference>